<protein>
    <submittedName>
        <fullName evidence="1">Uncharacterized protein</fullName>
    </submittedName>
</protein>
<dbReference type="AlphaFoldDB" id="A0A150U1U9"/>
<comment type="caution">
    <text evidence="1">The sequence shown here is derived from an EMBL/GenBank/DDBJ whole genome shotgun (WGS) entry which is preliminary data.</text>
</comment>
<evidence type="ECO:0000313" key="2">
    <source>
        <dbReference type="Proteomes" id="UP000075502"/>
    </source>
</evidence>
<dbReference type="Proteomes" id="UP000075502">
    <property type="component" value="Unassembled WGS sequence"/>
</dbReference>
<organism evidence="1 2">
    <name type="scientific">Sorangium cellulosum</name>
    <name type="common">Polyangium cellulosum</name>
    <dbReference type="NCBI Taxonomy" id="56"/>
    <lineage>
        <taxon>Bacteria</taxon>
        <taxon>Pseudomonadati</taxon>
        <taxon>Myxococcota</taxon>
        <taxon>Polyangia</taxon>
        <taxon>Polyangiales</taxon>
        <taxon>Polyangiaceae</taxon>
        <taxon>Sorangium</taxon>
    </lineage>
</organism>
<proteinExistence type="predicted"/>
<reference evidence="1 2" key="1">
    <citation type="submission" date="2014-02" db="EMBL/GenBank/DDBJ databases">
        <title>The small core and large imbalanced accessory genome model reveals a collaborative survival strategy of Sorangium cellulosum strains in nature.</title>
        <authorList>
            <person name="Han K."/>
            <person name="Peng R."/>
            <person name="Blom J."/>
            <person name="Li Y.-Z."/>
        </authorList>
    </citation>
    <scope>NUCLEOTIDE SEQUENCE [LARGE SCALE GENOMIC DNA]</scope>
    <source>
        <strain evidence="1 2">So0007-03</strain>
    </source>
</reference>
<name>A0A150U1U9_SORCE</name>
<evidence type="ECO:0000313" key="1">
    <source>
        <dbReference type="EMBL" id="KYG10922.1"/>
    </source>
</evidence>
<sequence>MELTVSLAAEGQLAEPGCPCPASVGFHSLGRKLIFQAERRYAELDGRRLVLRPELSRGLPTKGSTAMTFFGDWPASAWAQLREDDSWDSGRTQGALFRWDKDRWRRVKATATYEQYGPWYRGDGSIGAIVHTFDGGYSDESVITPLEPGSRGVVPKLARGAEGGQRLHVLASATLASGHLFVLGLDRKTLQQHTPAVERFDPGEGTGTLEALPLLPQSPPRLEWHSLAARSPADVYVAGVFSDPPEHFGPIVSYLVHWNGATWSLMDVPQGIWAPDVTVAEDGTLWMLNDTWKENPEPPRTFTSQLLRRTSSGEWAQVRLRAPSGVITPDVILSRVFIHGSAMWFMGFTEAQRDRVLVWTTAPIDATLTLPP</sequence>
<accession>A0A150U1U9</accession>
<gene>
    <name evidence="1" type="ORF">BE21_09535</name>
</gene>
<dbReference type="EMBL" id="JEME01000183">
    <property type="protein sequence ID" value="KYG10922.1"/>
    <property type="molecule type" value="Genomic_DNA"/>
</dbReference>